<evidence type="ECO:0000313" key="5">
    <source>
        <dbReference type="Proteomes" id="UP000663829"/>
    </source>
</evidence>
<dbReference type="Proteomes" id="UP000682733">
    <property type="component" value="Unassembled WGS sequence"/>
</dbReference>
<reference evidence="2" key="1">
    <citation type="submission" date="2021-02" db="EMBL/GenBank/DDBJ databases">
        <authorList>
            <person name="Nowell W R."/>
        </authorList>
    </citation>
    <scope>NUCLEOTIDE SEQUENCE</scope>
</reference>
<sequence>MDFTSKEEYEKIRDDRVLPLNGLYHDVEEFLQPPRLLICSKCTEPGHTRKYCTWDYEVRCRCGENRTKGDHQECTIKCFRCSDAHRSNDYRCPHLKEYRYNLVIELKKRPDLLPPNVQLFILTDCRKNGDRTGKVLYNKSARNQHQQYSQQIHCYNDLNEWPELPRLMTIGSQYHQYDIKFTEEVKRIQLDFDKIKNDYVLRMKEFELKQQENIQRLNAQLNLIHIQTKTQTK</sequence>
<dbReference type="Proteomes" id="UP000681722">
    <property type="component" value="Unassembled WGS sequence"/>
</dbReference>
<name>A0A816C1G2_9BILA</name>
<evidence type="ECO:0000313" key="1">
    <source>
        <dbReference type="EMBL" id="CAF1077284.1"/>
    </source>
</evidence>
<gene>
    <name evidence="2" type="ORF">GPM918_LOCUS43411</name>
    <name evidence="1" type="ORF">OVA965_LOCUS18191</name>
    <name evidence="4" type="ORF">SRO942_LOCUS44902</name>
    <name evidence="3" type="ORF">TMI583_LOCUS18203</name>
</gene>
<dbReference type="Proteomes" id="UP000663829">
    <property type="component" value="Unassembled WGS sequence"/>
</dbReference>
<protein>
    <recommendedName>
        <fullName evidence="6">CCHC-type domain-containing protein</fullName>
    </recommendedName>
</protein>
<keyword evidence="5" id="KW-1185">Reference proteome</keyword>
<organism evidence="2 5">
    <name type="scientific">Didymodactylos carnosus</name>
    <dbReference type="NCBI Taxonomy" id="1234261"/>
    <lineage>
        <taxon>Eukaryota</taxon>
        <taxon>Metazoa</taxon>
        <taxon>Spiralia</taxon>
        <taxon>Gnathifera</taxon>
        <taxon>Rotifera</taxon>
        <taxon>Eurotatoria</taxon>
        <taxon>Bdelloidea</taxon>
        <taxon>Philodinida</taxon>
        <taxon>Philodinidae</taxon>
        <taxon>Didymodactylos</taxon>
    </lineage>
</organism>
<dbReference type="EMBL" id="CAJNOQ010039310">
    <property type="protein sequence ID" value="CAF1615933.1"/>
    <property type="molecule type" value="Genomic_DNA"/>
</dbReference>
<dbReference type="EMBL" id="CAJOBC010106265">
    <property type="protein sequence ID" value="CAF4502608.1"/>
    <property type="molecule type" value="Genomic_DNA"/>
</dbReference>
<dbReference type="OrthoDB" id="6783335at2759"/>
<accession>A0A816C1G2</accession>
<evidence type="ECO:0008006" key="6">
    <source>
        <dbReference type="Google" id="ProtNLM"/>
    </source>
</evidence>
<evidence type="ECO:0000313" key="3">
    <source>
        <dbReference type="EMBL" id="CAF3840880.1"/>
    </source>
</evidence>
<dbReference type="AlphaFoldDB" id="A0A816C1G2"/>
<dbReference type="EMBL" id="CAJNOK010008961">
    <property type="protein sequence ID" value="CAF1077284.1"/>
    <property type="molecule type" value="Genomic_DNA"/>
</dbReference>
<proteinExistence type="predicted"/>
<dbReference type="Proteomes" id="UP000677228">
    <property type="component" value="Unassembled WGS sequence"/>
</dbReference>
<evidence type="ECO:0000313" key="4">
    <source>
        <dbReference type="EMBL" id="CAF4502608.1"/>
    </source>
</evidence>
<dbReference type="EMBL" id="CAJOBA010008977">
    <property type="protein sequence ID" value="CAF3840880.1"/>
    <property type="molecule type" value="Genomic_DNA"/>
</dbReference>
<comment type="caution">
    <text evidence="2">The sequence shown here is derived from an EMBL/GenBank/DDBJ whole genome shotgun (WGS) entry which is preliminary data.</text>
</comment>
<evidence type="ECO:0000313" key="2">
    <source>
        <dbReference type="EMBL" id="CAF1615933.1"/>
    </source>
</evidence>